<protein>
    <submittedName>
        <fullName evidence="1">Uncharacterized protein</fullName>
    </submittedName>
</protein>
<dbReference type="EMBL" id="JAATIQ010000105">
    <property type="protein sequence ID" value="KAF4381982.1"/>
    <property type="molecule type" value="Genomic_DNA"/>
</dbReference>
<dbReference type="Proteomes" id="UP000525078">
    <property type="component" value="Unassembled WGS sequence"/>
</dbReference>
<dbReference type="EMBL" id="JAATIP010000052">
    <property type="protein sequence ID" value="KAF4383605.1"/>
    <property type="molecule type" value="Genomic_DNA"/>
</dbReference>
<comment type="caution">
    <text evidence="1">The sequence shown here is derived from an EMBL/GenBank/DDBJ whole genome shotgun (WGS) entry which is preliminary data.</text>
</comment>
<dbReference type="AlphaFoldDB" id="A0A7J6GGK6"/>
<name>A0A7J6GGK6_CANSA</name>
<gene>
    <name evidence="2" type="ORF">F8388_014105</name>
    <name evidence="1" type="ORF">G4B88_006614</name>
</gene>
<proteinExistence type="predicted"/>
<dbReference type="Proteomes" id="UP000583929">
    <property type="component" value="Unassembled WGS sequence"/>
</dbReference>
<evidence type="ECO:0000313" key="1">
    <source>
        <dbReference type="EMBL" id="KAF4381982.1"/>
    </source>
</evidence>
<evidence type="ECO:0000313" key="2">
    <source>
        <dbReference type="EMBL" id="KAF4383605.1"/>
    </source>
</evidence>
<sequence>MAGKNATTIMGTQESILNKMWEVNIKAHILLMQVHNK</sequence>
<keyword evidence="4" id="KW-1185">Reference proteome</keyword>
<reference evidence="3 4" key="1">
    <citation type="journal article" date="2020" name="bioRxiv">
        <title>Sequence and annotation of 42 cannabis genomes reveals extensive copy number variation in cannabinoid synthesis and pathogen resistance genes.</title>
        <authorList>
            <person name="Mckernan K.J."/>
            <person name="Helbert Y."/>
            <person name="Kane L.T."/>
            <person name="Ebling H."/>
            <person name="Zhang L."/>
            <person name="Liu B."/>
            <person name="Eaton Z."/>
            <person name="Mclaughlin S."/>
            <person name="Kingan S."/>
            <person name="Baybayan P."/>
            <person name="Concepcion G."/>
            <person name="Jordan M."/>
            <person name="Riva A."/>
            <person name="Barbazuk W."/>
            <person name="Harkins T."/>
        </authorList>
    </citation>
    <scope>NUCLEOTIDE SEQUENCE [LARGE SCALE GENOMIC DNA]</scope>
    <source>
        <strain evidence="3 4">cv. Jamaican Lion 4</strain>
        <strain evidence="1">Father</strain>
        <strain evidence="2">Mother</strain>
        <tissue evidence="1">Leaf</tissue>
    </source>
</reference>
<accession>A0A7J6GGK6</accession>
<organism evidence="1 4">
    <name type="scientific">Cannabis sativa</name>
    <name type="common">Hemp</name>
    <name type="synonym">Marijuana</name>
    <dbReference type="NCBI Taxonomy" id="3483"/>
    <lineage>
        <taxon>Eukaryota</taxon>
        <taxon>Viridiplantae</taxon>
        <taxon>Streptophyta</taxon>
        <taxon>Embryophyta</taxon>
        <taxon>Tracheophyta</taxon>
        <taxon>Spermatophyta</taxon>
        <taxon>Magnoliopsida</taxon>
        <taxon>eudicotyledons</taxon>
        <taxon>Gunneridae</taxon>
        <taxon>Pentapetalae</taxon>
        <taxon>rosids</taxon>
        <taxon>fabids</taxon>
        <taxon>Rosales</taxon>
        <taxon>Cannabaceae</taxon>
        <taxon>Cannabis</taxon>
    </lineage>
</organism>
<evidence type="ECO:0000313" key="4">
    <source>
        <dbReference type="Proteomes" id="UP000583929"/>
    </source>
</evidence>
<evidence type="ECO:0000313" key="3">
    <source>
        <dbReference type="Proteomes" id="UP000525078"/>
    </source>
</evidence>